<comment type="caution">
    <text evidence="9">The sequence shown here is derived from an EMBL/GenBank/DDBJ whole genome shotgun (WGS) entry which is preliminary data.</text>
</comment>
<evidence type="ECO:0000313" key="10">
    <source>
        <dbReference type="Proteomes" id="UP001320245"/>
    </source>
</evidence>
<feature type="transmembrane region" description="Helical" evidence="7">
    <location>
        <begin position="386"/>
        <end position="408"/>
    </location>
</feature>
<sequence length="667" mass="70943">MAPSSYLLKFKSTIQISSDYSVRPAGLTWRSNTVFILSTVAVGLFTDLFLYGLIVPILPYMLQDRVGLPHDKVQSHVDGLLAAYAGASLLSSPIAGLVADRTSTRQAPFLFGLAALMLATVLLFLGSNIPVLVVARLLQGISAAFVWTIGMAMCLETVGPENLGKTIGSIFSFISVGNLVAPLLGGVLYEKTGYAGVFGISVAVLAVDFIMRLLVIEEKVAKRYDAAGSHNVSDPETDPDRAQDGEPALAADHQGEEQPLLGKREDESFKLSKDQPALARKITILPCLANPRLVSAFLVGFIQAVLLGNFDATIPTTAQELFGFDSLKAGLLFLPLGAIDMVVGPIGGWFVDRYGVKPGAVLGYTYLVPVLILLRLPHQGGRDQVFLYGGLLALCGVGLAFIGAPSLVEAGTVVQKYYEANPDFFGEQGPYAQLYGLNSMVFSLGLTVGPVLAGGLKQHLGYGNMNLVLAAISLATAVLCFLWLGGKPIAPLTVVIIAHGPGALWAGAITPFTTSTVVNLGSIAVPQYTEATADVWDSEFYLEGSDVWNYVQNCTAVRGDVTSVSNCPVPNYQAVLLDSARGASSSGGLRNHSKPNSPIWTYEGQSYGVGSSQGLVAVQDIPQDYKLLSYAYNETGYLAGVECERNTSSALSFKFSKNVDNVDIWEV</sequence>
<feature type="transmembrane region" description="Helical" evidence="7">
    <location>
        <begin position="195"/>
        <end position="215"/>
    </location>
</feature>
<evidence type="ECO:0000256" key="6">
    <source>
        <dbReference type="SAM" id="MobiDB-lite"/>
    </source>
</evidence>
<feature type="transmembrane region" description="Helical" evidence="7">
    <location>
        <begin position="467"/>
        <end position="486"/>
    </location>
</feature>
<feature type="transmembrane region" description="Helical" evidence="7">
    <location>
        <begin position="110"/>
        <end position="131"/>
    </location>
</feature>
<feature type="transmembrane region" description="Helical" evidence="7">
    <location>
        <begin position="79"/>
        <end position="98"/>
    </location>
</feature>
<feature type="transmembrane region" description="Helical" evidence="7">
    <location>
        <begin position="137"/>
        <end position="155"/>
    </location>
</feature>
<feature type="region of interest" description="Disordered" evidence="6">
    <location>
        <begin position="227"/>
        <end position="257"/>
    </location>
</feature>
<feature type="domain" description="Major facilitator superfamily (MFS) profile" evidence="8">
    <location>
        <begin position="36"/>
        <end position="488"/>
    </location>
</feature>
<dbReference type="CDD" id="cd17325">
    <property type="entry name" value="MFS_MdtG_SLC18_like"/>
    <property type="match status" value="1"/>
</dbReference>
<dbReference type="EMBL" id="JAJSPL020000025">
    <property type="protein sequence ID" value="KAK7738518.1"/>
    <property type="molecule type" value="Genomic_DNA"/>
</dbReference>
<dbReference type="GO" id="GO:0016020">
    <property type="term" value="C:membrane"/>
    <property type="evidence" value="ECO:0007669"/>
    <property type="project" value="UniProtKB-SubCell"/>
</dbReference>
<dbReference type="Gene3D" id="1.20.1250.20">
    <property type="entry name" value="MFS general substrate transporter like domains"/>
    <property type="match status" value="1"/>
</dbReference>
<dbReference type="InterPro" id="IPR011701">
    <property type="entry name" value="MFS"/>
</dbReference>
<feature type="transmembrane region" description="Helical" evidence="7">
    <location>
        <begin position="329"/>
        <end position="350"/>
    </location>
</feature>
<evidence type="ECO:0000256" key="5">
    <source>
        <dbReference type="ARBA" id="ARBA00023136"/>
    </source>
</evidence>
<evidence type="ECO:0000256" key="4">
    <source>
        <dbReference type="ARBA" id="ARBA00022989"/>
    </source>
</evidence>
<dbReference type="PANTHER" id="PTHR23506">
    <property type="entry name" value="GH10249P"/>
    <property type="match status" value="1"/>
</dbReference>
<feature type="transmembrane region" description="Helical" evidence="7">
    <location>
        <begin position="434"/>
        <end position="455"/>
    </location>
</feature>
<feature type="transmembrane region" description="Helical" evidence="7">
    <location>
        <begin position="356"/>
        <end position="374"/>
    </location>
</feature>
<dbReference type="Proteomes" id="UP001320245">
    <property type="component" value="Unassembled WGS sequence"/>
</dbReference>
<feature type="transmembrane region" description="Helical" evidence="7">
    <location>
        <begin position="167"/>
        <end position="189"/>
    </location>
</feature>
<keyword evidence="3 7" id="KW-0812">Transmembrane</keyword>
<dbReference type="InterPro" id="IPR036259">
    <property type="entry name" value="MFS_trans_sf"/>
</dbReference>
<evidence type="ECO:0000256" key="1">
    <source>
        <dbReference type="ARBA" id="ARBA00004141"/>
    </source>
</evidence>
<dbReference type="Pfam" id="PF07690">
    <property type="entry name" value="MFS_1"/>
    <property type="match status" value="1"/>
</dbReference>
<keyword evidence="4 7" id="KW-1133">Transmembrane helix</keyword>
<evidence type="ECO:0000313" key="9">
    <source>
        <dbReference type="EMBL" id="KAK7738518.1"/>
    </source>
</evidence>
<dbReference type="InterPro" id="IPR050930">
    <property type="entry name" value="MFS_Vesicular_Transporter"/>
</dbReference>
<dbReference type="SUPFAM" id="SSF103473">
    <property type="entry name" value="MFS general substrate transporter"/>
    <property type="match status" value="1"/>
</dbReference>
<keyword evidence="2" id="KW-0813">Transport</keyword>
<dbReference type="PANTHER" id="PTHR23506:SF37">
    <property type="entry name" value="MAJOR FACILITATOR SUPERFAMILY (MFS) PROFILE DOMAIN-CONTAINING PROTEIN"/>
    <property type="match status" value="1"/>
</dbReference>
<protein>
    <recommendedName>
        <fullName evidence="8">Major facilitator superfamily (MFS) profile domain-containing protein</fullName>
    </recommendedName>
</protein>
<evidence type="ECO:0000259" key="8">
    <source>
        <dbReference type="PROSITE" id="PS50850"/>
    </source>
</evidence>
<organism evidence="9 10">
    <name type="scientific">Cytospora paraplurivora</name>
    <dbReference type="NCBI Taxonomy" id="2898453"/>
    <lineage>
        <taxon>Eukaryota</taxon>
        <taxon>Fungi</taxon>
        <taxon>Dikarya</taxon>
        <taxon>Ascomycota</taxon>
        <taxon>Pezizomycotina</taxon>
        <taxon>Sordariomycetes</taxon>
        <taxon>Sordariomycetidae</taxon>
        <taxon>Diaporthales</taxon>
        <taxon>Cytosporaceae</taxon>
        <taxon>Cytospora</taxon>
    </lineage>
</organism>
<keyword evidence="5 7" id="KW-0472">Membrane</keyword>
<proteinExistence type="predicted"/>
<evidence type="ECO:0000256" key="7">
    <source>
        <dbReference type="SAM" id="Phobius"/>
    </source>
</evidence>
<evidence type="ECO:0000256" key="2">
    <source>
        <dbReference type="ARBA" id="ARBA00022448"/>
    </source>
</evidence>
<keyword evidence="10" id="KW-1185">Reference proteome</keyword>
<gene>
    <name evidence="9" type="ORF">SLS53_006037</name>
</gene>
<feature type="transmembrane region" description="Helical" evidence="7">
    <location>
        <begin position="33"/>
        <end position="59"/>
    </location>
</feature>
<name>A0AAN9UB17_9PEZI</name>
<dbReference type="InterPro" id="IPR020846">
    <property type="entry name" value="MFS_dom"/>
</dbReference>
<reference evidence="9 10" key="1">
    <citation type="journal article" date="2023" name="PLoS ONE">
        <title>Cytospora paraplurivora sp. nov. isolated from orchards with fruit tree decline syndrome in Ontario, Canada.</title>
        <authorList>
            <person name="Ilyukhin E."/>
            <person name="Nguyen H.D.T."/>
            <person name="Castle A.J."/>
            <person name="Ellouze W."/>
        </authorList>
    </citation>
    <scope>NUCLEOTIDE SEQUENCE [LARGE SCALE GENOMIC DNA]</scope>
    <source>
        <strain evidence="9 10">FDS-564</strain>
    </source>
</reference>
<dbReference type="AlphaFoldDB" id="A0AAN9UB17"/>
<dbReference type="PROSITE" id="PS50850">
    <property type="entry name" value="MFS"/>
    <property type="match status" value="1"/>
</dbReference>
<dbReference type="GO" id="GO:0022857">
    <property type="term" value="F:transmembrane transporter activity"/>
    <property type="evidence" value="ECO:0007669"/>
    <property type="project" value="InterPro"/>
</dbReference>
<accession>A0AAN9UB17</accession>
<comment type="subcellular location">
    <subcellularLocation>
        <location evidence="1">Membrane</location>
        <topology evidence="1">Multi-pass membrane protein</topology>
    </subcellularLocation>
</comment>
<evidence type="ECO:0000256" key="3">
    <source>
        <dbReference type="ARBA" id="ARBA00022692"/>
    </source>
</evidence>